<keyword evidence="3" id="KW-1185">Reference proteome</keyword>
<gene>
    <name evidence="2" type="ORF">ACFFIC_21575</name>
</gene>
<dbReference type="Proteomes" id="UP001589789">
    <property type="component" value="Unassembled WGS sequence"/>
</dbReference>
<keyword evidence="1" id="KW-1133">Transmembrane helix</keyword>
<name>A0ABV6IXY7_9PROT</name>
<accession>A0ABV6IXY7</accession>
<organism evidence="2 3">
    <name type="scientific">Muricoccus vinaceus</name>
    <dbReference type="NCBI Taxonomy" id="424704"/>
    <lineage>
        <taxon>Bacteria</taxon>
        <taxon>Pseudomonadati</taxon>
        <taxon>Pseudomonadota</taxon>
        <taxon>Alphaproteobacteria</taxon>
        <taxon>Acetobacterales</taxon>
        <taxon>Roseomonadaceae</taxon>
        <taxon>Muricoccus</taxon>
    </lineage>
</organism>
<reference evidence="2 3" key="1">
    <citation type="submission" date="2024-09" db="EMBL/GenBank/DDBJ databases">
        <authorList>
            <person name="Sun Q."/>
            <person name="Mori K."/>
        </authorList>
    </citation>
    <scope>NUCLEOTIDE SEQUENCE [LARGE SCALE GENOMIC DNA]</scope>
    <source>
        <strain evidence="2 3">CCM 7468</strain>
    </source>
</reference>
<feature type="transmembrane region" description="Helical" evidence="1">
    <location>
        <begin position="29"/>
        <end position="49"/>
    </location>
</feature>
<evidence type="ECO:0000256" key="1">
    <source>
        <dbReference type="SAM" id="Phobius"/>
    </source>
</evidence>
<evidence type="ECO:0008006" key="4">
    <source>
        <dbReference type="Google" id="ProtNLM"/>
    </source>
</evidence>
<keyword evidence="1" id="KW-0812">Transmembrane</keyword>
<protein>
    <recommendedName>
        <fullName evidence="4">Cytochrome c oxidase subunit 2A</fullName>
    </recommendedName>
</protein>
<dbReference type="RefSeq" id="WP_377054211.1">
    <property type="nucleotide sequence ID" value="NZ_JBHLVZ010000076.1"/>
</dbReference>
<evidence type="ECO:0000313" key="2">
    <source>
        <dbReference type="EMBL" id="MFC0388109.1"/>
    </source>
</evidence>
<comment type="caution">
    <text evidence="2">The sequence shown here is derived from an EMBL/GenBank/DDBJ whole genome shotgun (WGS) entry which is preliminary data.</text>
</comment>
<evidence type="ECO:0000313" key="3">
    <source>
        <dbReference type="Proteomes" id="UP001589789"/>
    </source>
</evidence>
<keyword evidence="1" id="KW-0472">Membrane</keyword>
<dbReference type="EMBL" id="JBHLVZ010000076">
    <property type="protein sequence ID" value="MFC0388109.1"/>
    <property type="molecule type" value="Genomic_DNA"/>
</dbReference>
<proteinExistence type="predicted"/>
<sequence length="54" mass="6015">MISDERLTTVYLQDDRADLDTHAPMSPGASLLFILGVFMALWACIYVAVRAWLG</sequence>